<comment type="caution">
    <text evidence="1">The sequence shown here is derived from an EMBL/GenBank/DDBJ whole genome shotgun (WGS) entry which is preliminary data.</text>
</comment>
<organism evidence="1">
    <name type="scientific">Tanacetum cinerariifolium</name>
    <name type="common">Dalmatian daisy</name>
    <name type="synonym">Chrysanthemum cinerariifolium</name>
    <dbReference type="NCBI Taxonomy" id="118510"/>
    <lineage>
        <taxon>Eukaryota</taxon>
        <taxon>Viridiplantae</taxon>
        <taxon>Streptophyta</taxon>
        <taxon>Embryophyta</taxon>
        <taxon>Tracheophyta</taxon>
        <taxon>Spermatophyta</taxon>
        <taxon>Magnoliopsida</taxon>
        <taxon>eudicotyledons</taxon>
        <taxon>Gunneridae</taxon>
        <taxon>Pentapetalae</taxon>
        <taxon>asterids</taxon>
        <taxon>campanulids</taxon>
        <taxon>Asterales</taxon>
        <taxon>Asteraceae</taxon>
        <taxon>Asteroideae</taxon>
        <taxon>Anthemideae</taxon>
        <taxon>Anthemidinae</taxon>
        <taxon>Tanacetum</taxon>
    </lineage>
</organism>
<dbReference type="AlphaFoldDB" id="A0A699GTV5"/>
<accession>A0A699GTV5</accession>
<sequence>MQPLTPETIHITPPDDDYVAPTTNLILDKHLNECGKELFDMTGVNENGSLSKEDEFKVSPTRIHVATKWFKRLVAYAKCNRDSYERDTKLLRIQGSRVYLLQLSFKVQSSAQRSLLF</sequence>
<name>A0A699GTV5_TANCI</name>
<protein>
    <submittedName>
        <fullName evidence="1">Uncharacterized protein</fullName>
    </submittedName>
</protein>
<proteinExistence type="predicted"/>
<evidence type="ECO:0000313" key="1">
    <source>
        <dbReference type="EMBL" id="GEW45546.1"/>
    </source>
</evidence>
<gene>
    <name evidence="1" type="ORF">Tci_217522</name>
</gene>
<dbReference type="EMBL" id="BKCJ010059096">
    <property type="protein sequence ID" value="GEW45546.1"/>
    <property type="molecule type" value="Genomic_DNA"/>
</dbReference>
<reference evidence="1" key="1">
    <citation type="journal article" date="2019" name="Sci. Rep.">
        <title>Draft genome of Tanacetum cinerariifolium, the natural source of mosquito coil.</title>
        <authorList>
            <person name="Yamashiro T."/>
            <person name="Shiraishi A."/>
            <person name="Satake H."/>
            <person name="Nakayama K."/>
        </authorList>
    </citation>
    <scope>NUCLEOTIDE SEQUENCE</scope>
</reference>